<dbReference type="PANTHER" id="PTHR43757:SF2">
    <property type="entry name" value="AMINOMETHYLTRANSFERASE, MITOCHONDRIAL"/>
    <property type="match status" value="1"/>
</dbReference>
<dbReference type="InterPro" id="IPR028896">
    <property type="entry name" value="GcvT/YgfZ/DmdA"/>
</dbReference>
<sequence>MVLTTPFHPRLVELNESQLWQHWAGYLSADRFDLSARQEHTVLRNAAGWFDTSPLNKYAIRGRDAERFLAGVFVRDIRTCRPGRAQYTVWCDDRGHVLEDGVVFRHASDDFLLTAAKPNAGYLSSLIGRLDVEVVDVSTQWASVAVQGPKSREILATLAPDVLDLSFFAMTPAKVADVPVTISRTGFTGDLGFEVMIPADAALAVLDAIVAAGAPYGMKPFGNVALDMARIEAGLPLYGKEFTSARYAYTDHDRFTPQELGLGWLVKNLDDDSRPFVGRRALQREAAEGSARWSTVGIVVDWRAYHDTFEAAGLVPPKDPEPVGWETMLYDDERERAGYATSFMYSPMMQGHIGIARVRPELAAVGTTVHVETSVNHRYVNVPARVTTLPFFKPERKVA</sequence>
<name>A0ABW1SWG9_9ACTN</name>
<dbReference type="EMBL" id="JBHSTI010000002">
    <property type="protein sequence ID" value="MFC6236415.1"/>
    <property type="molecule type" value="Genomic_DNA"/>
</dbReference>
<dbReference type="Proteomes" id="UP001596138">
    <property type="component" value="Unassembled WGS sequence"/>
</dbReference>
<comment type="caution">
    <text evidence="3">The sequence shown here is derived from an EMBL/GenBank/DDBJ whole genome shotgun (WGS) entry which is preliminary data.</text>
</comment>
<evidence type="ECO:0000313" key="3">
    <source>
        <dbReference type="EMBL" id="MFC6236415.1"/>
    </source>
</evidence>
<feature type="domain" description="GCVT N-terminal" evidence="1">
    <location>
        <begin position="22"/>
        <end position="267"/>
    </location>
</feature>
<evidence type="ECO:0000259" key="2">
    <source>
        <dbReference type="Pfam" id="PF08669"/>
    </source>
</evidence>
<gene>
    <name evidence="3" type="ORF">ACFQGU_00875</name>
</gene>
<protein>
    <submittedName>
        <fullName evidence="3">Aminomethyltransferase family protein</fullName>
    </submittedName>
</protein>
<dbReference type="PIRSF" id="PIRSF006487">
    <property type="entry name" value="GcvT"/>
    <property type="match status" value="1"/>
</dbReference>
<dbReference type="PANTHER" id="PTHR43757">
    <property type="entry name" value="AMINOMETHYLTRANSFERASE"/>
    <property type="match status" value="1"/>
</dbReference>
<evidence type="ECO:0000313" key="4">
    <source>
        <dbReference type="Proteomes" id="UP001596138"/>
    </source>
</evidence>
<dbReference type="InterPro" id="IPR027266">
    <property type="entry name" value="TrmE/GcvT-like"/>
</dbReference>
<feature type="domain" description="Aminomethyltransferase C-terminal" evidence="2">
    <location>
        <begin position="313"/>
        <end position="393"/>
    </location>
</feature>
<evidence type="ECO:0000259" key="1">
    <source>
        <dbReference type="Pfam" id="PF01571"/>
    </source>
</evidence>
<accession>A0ABW1SWG9</accession>
<dbReference type="SUPFAM" id="SSF103025">
    <property type="entry name" value="Folate-binding domain"/>
    <property type="match status" value="1"/>
</dbReference>
<dbReference type="InterPro" id="IPR029043">
    <property type="entry name" value="GcvT/YgfZ_C"/>
</dbReference>
<dbReference type="RefSeq" id="WP_386763461.1">
    <property type="nucleotide sequence ID" value="NZ_JBHSTI010000002.1"/>
</dbReference>
<dbReference type="SUPFAM" id="SSF101790">
    <property type="entry name" value="Aminomethyltransferase beta-barrel domain"/>
    <property type="match status" value="1"/>
</dbReference>
<keyword evidence="4" id="KW-1185">Reference proteome</keyword>
<dbReference type="Pfam" id="PF01571">
    <property type="entry name" value="GCV_T"/>
    <property type="match status" value="1"/>
</dbReference>
<proteinExistence type="predicted"/>
<reference evidence="4" key="1">
    <citation type="journal article" date="2019" name="Int. J. Syst. Evol. Microbiol.">
        <title>The Global Catalogue of Microorganisms (GCM) 10K type strain sequencing project: providing services to taxonomists for standard genome sequencing and annotation.</title>
        <authorList>
            <consortium name="The Broad Institute Genomics Platform"/>
            <consortium name="The Broad Institute Genome Sequencing Center for Infectious Disease"/>
            <person name="Wu L."/>
            <person name="Ma J."/>
        </authorList>
    </citation>
    <scope>NUCLEOTIDE SEQUENCE [LARGE SCALE GENOMIC DNA]</scope>
    <source>
        <strain evidence="4">CGMCC 4.7317</strain>
    </source>
</reference>
<dbReference type="Gene3D" id="3.30.1360.120">
    <property type="entry name" value="Probable tRNA modification gtpase trme, domain 1"/>
    <property type="match status" value="1"/>
</dbReference>
<dbReference type="InterPro" id="IPR006222">
    <property type="entry name" value="GCVT_N"/>
</dbReference>
<dbReference type="InterPro" id="IPR013977">
    <property type="entry name" value="GcvT_C"/>
</dbReference>
<organism evidence="3 4">
    <name type="scientific">Longivirga aurantiaca</name>
    <dbReference type="NCBI Taxonomy" id="1837743"/>
    <lineage>
        <taxon>Bacteria</taxon>
        <taxon>Bacillati</taxon>
        <taxon>Actinomycetota</taxon>
        <taxon>Actinomycetes</taxon>
        <taxon>Sporichthyales</taxon>
        <taxon>Sporichthyaceae</taxon>
        <taxon>Longivirga</taxon>
    </lineage>
</organism>
<dbReference type="Pfam" id="PF08669">
    <property type="entry name" value="GCV_T_C"/>
    <property type="match status" value="1"/>
</dbReference>